<comment type="caution">
    <text evidence="2">The sequence shown here is derived from an EMBL/GenBank/DDBJ whole genome shotgun (WGS) entry which is preliminary data.</text>
</comment>
<dbReference type="Pfam" id="PF06983">
    <property type="entry name" value="3-dmu-9_3-mt"/>
    <property type="match status" value="1"/>
</dbReference>
<name>A0A2V5L594_9MICC</name>
<dbReference type="InterPro" id="IPR028973">
    <property type="entry name" value="PhnB-like"/>
</dbReference>
<gene>
    <name evidence="2" type="ORF">CVV68_18700</name>
</gene>
<evidence type="ECO:0000259" key="1">
    <source>
        <dbReference type="Pfam" id="PF06983"/>
    </source>
</evidence>
<dbReference type="Proteomes" id="UP000247832">
    <property type="component" value="Unassembled WGS sequence"/>
</dbReference>
<proteinExistence type="predicted"/>
<dbReference type="InterPro" id="IPR029068">
    <property type="entry name" value="Glyas_Bleomycin-R_OHBP_Dase"/>
</dbReference>
<dbReference type="EMBL" id="QJVD01000026">
    <property type="protein sequence ID" value="PYI65334.1"/>
    <property type="molecule type" value="Genomic_DNA"/>
</dbReference>
<dbReference type="Gene3D" id="3.10.180.10">
    <property type="entry name" value="2,3-Dihydroxybiphenyl 1,2-Dioxygenase, domain 1"/>
    <property type="match status" value="1"/>
</dbReference>
<feature type="domain" description="PhnB-like" evidence="1">
    <location>
        <begin position="6"/>
        <end position="129"/>
    </location>
</feature>
<accession>A0A2V5L594</accession>
<keyword evidence="3" id="KW-1185">Reference proteome</keyword>
<sequence length="137" mass="14752">MSVQLNPYLNFRDNAKDAMEFYHSVFGGKLDLSTFAEFHASEDPAEADKIMHGQLTGDNGVVLMGADVPQSMEITANSTVSLSGDDDAVLTGYWNKLSDGGTVAEQLAKAPWGDTFGMCTDKFGVPWLVNISGTPQQ</sequence>
<evidence type="ECO:0000313" key="2">
    <source>
        <dbReference type="EMBL" id="PYI65334.1"/>
    </source>
</evidence>
<evidence type="ECO:0000313" key="3">
    <source>
        <dbReference type="Proteomes" id="UP000247832"/>
    </source>
</evidence>
<dbReference type="PANTHER" id="PTHR33990">
    <property type="entry name" value="PROTEIN YJDN-RELATED"/>
    <property type="match status" value="1"/>
</dbReference>
<dbReference type="CDD" id="cd06588">
    <property type="entry name" value="PhnB_like"/>
    <property type="match status" value="1"/>
</dbReference>
<reference evidence="2 3" key="1">
    <citation type="submission" date="2018-05" db="EMBL/GenBank/DDBJ databases">
        <title>Genetic diversity of glacier-inhabiting Cryobacterium bacteria in China and description of Cryobacterium mengkeensis sp. nov. and Arthrobacter glacialis sp. nov.</title>
        <authorList>
            <person name="Liu Q."/>
            <person name="Xin Y.-H."/>
        </authorList>
    </citation>
    <scope>NUCLEOTIDE SEQUENCE [LARGE SCALE GENOMIC DNA]</scope>
    <source>
        <strain evidence="2 3">LI2</strain>
    </source>
</reference>
<dbReference type="PANTHER" id="PTHR33990:SF1">
    <property type="entry name" value="PROTEIN YJDN"/>
    <property type="match status" value="1"/>
</dbReference>
<organism evidence="2 3">
    <name type="scientific">Arthrobacter livingstonensis</name>
    <dbReference type="NCBI Taxonomy" id="670078"/>
    <lineage>
        <taxon>Bacteria</taxon>
        <taxon>Bacillati</taxon>
        <taxon>Actinomycetota</taxon>
        <taxon>Actinomycetes</taxon>
        <taxon>Micrococcales</taxon>
        <taxon>Micrococcaceae</taxon>
        <taxon>Arthrobacter</taxon>
    </lineage>
</organism>
<dbReference type="SUPFAM" id="SSF54593">
    <property type="entry name" value="Glyoxalase/Bleomycin resistance protein/Dihydroxybiphenyl dioxygenase"/>
    <property type="match status" value="1"/>
</dbReference>
<dbReference type="OrthoDB" id="9795306at2"/>
<protein>
    <recommendedName>
        <fullName evidence="1">PhnB-like domain-containing protein</fullName>
    </recommendedName>
</protein>
<dbReference type="AlphaFoldDB" id="A0A2V5L594"/>
<dbReference type="RefSeq" id="WP_110502517.1">
    <property type="nucleotide sequence ID" value="NZ_QJVD01000026.1"/>
</dbReference>